<name>A0A1W6MCD7_VIBVL</name>
<evidence type="ECO:0000313" key="1">
    <source>
        <dbReference type="EMBL" id="POB43984.1"/>
    </source>
</evidence>
<dbReference type="AlphaFoldDB" id="A0A1W6MCD7"/>
<protein>
    <submittedName>
        <fullName evidence="1">Uncharacterized protein</fullName>
    </submittedName>
</protein>
<dbReference type="Proteomes" id="UP000237466">
    <property type="component" value="Unassembled WGS sequence"/>
</dbReference>
<evidence type="ECO:0000313" key="2">
    <source>
        <dbReference type="Proteomes" id="UP000237466"/>
    </source>
</evidence>
<dbReference type="EMBL" id="PDGH01000126">
    <property type="protein sequence ID" value="POB43984.1"/>
    <property type="molecule type" value="Genomic_DNA"/>
</dbReference>
<comment type="caution">
    <text evidence="1">The sequence shown here is derived from an EMBL/GenBank/DDBJ whole genome shotgun (WGS) entry which is preliminary data.</text>
</comment>
<reference evidence="1 2" key="1">
    <citation type="journal article" date="2018" name="Front. Microbiol.">
        <title>Phylogeny of Vibrio vulnificus from the Analysis of the Core-Genome: Implications for Intra-Species Taxonomy.</title>
        <authorList>
            <person name="Roig F.J."/>
            <person name="Gonzalez-Candelas F."/>
            <person name="Sanjuan E."/>
            <person name="Fouz B."/>
            <person name="Feil E.J."/>
            <person name="Llorens C."/>
            <person name="Baker-Austin C."/>
            <person name="Oliver J.D."/>
            <person name="Danin-Poleg Y."/>
            <person name="Gibas C.J."/>
            <person name="Kashi Y."/>
            <person name="Gulig P.A."/>
            <person name="Morrison S.S."/>
            <person name="Amaro C."/>
        </authorList>
    </citation>
    <scope>NUCLEOTIDE SEQUENCE [LARGE SCALE GENOMIC DNA]</scope>
    <source>
        <strain evidence="1 2">CECT4608</strain>
    </source>
</reference>
<gene>
    <name evidence="1" type="ORF">CRN52_19875</name>
</gene>
<proteinExistence type="predicted"/>
<sequence length="70" mass="7727">MSDGIDKNLCGKVMKSIATADKKANYRRNGNIRLGPSTSAISPPTLIEIVICQKTRIILLSTLKEEMTYD</sequence>
<accession>A0A1W6MCD7</accession>
<organism evidence="1 2">
    <name type="scientific">Vibrio vulnificus</name>
    <dbReference type="NCBI Taxonomy" id="672"/>
    <lineage>
        <taxon>Bacteria</taxon>
        <taxon>Pseudomonadati</taxon>
        <taxon>Pseudomonadota</taxon>
        <taxon>Gammaproteobacteria</taxon>
        <taxon>Vibrionales</taxon>
        <taxon>Vibrionaceae</taxon>
        <taxon>Vibrio</taxon>
    </lineage>
</organism>